<dbReference type="InterPro" id="IPR003593">
    <property type="entry name" value="AAA+_ATPase"/>
</dbReference>
<dbReference type="GO" id="GO:0005737">
    <property type="term" value="C:cytoplasm"/>
    <property type="evidence" value="ECO:0007669"/>
    <property type="project" value="TreeGrafter"/>
</dbReference>
<gene>
    <name evidence="9" type="ORF">DV520_02295</name>
</gene>
<dbReference type="InterPro" id="IPR001943">
    <property type="entry name" value="UVR_dom"/>
</dbReference>
<dbReference type="InterPro" id="IPR019489">
    <property type="entry name" value="Clp_ATPase_C"/>
</dbReference>
<comment type="caution">
    <text evidence="9">The sequence shown here is derived from an EMBL/GenBank/DDBJ whole genome shotgun (WGS) entry which is preliminary data.</text>
</comment>
<dbReference type="GO" id="GO:0034605">
    <property type="term" value="P:cellular response to heat"/>
    <property type="evidence" value="ECO:0007669"/>
    <property type="project" value="TreeGrafter"/>
</dbReference>
<organism evidence="9 10">
    <name type="scientific">Evtepia gabavorous</name>
    <dbReference type="NCBI Taxonomy" id="2211183"/>
    <lineage>
        <taxon>Bacteria</taxon>
        <taxon>Bacillati</taxon>
        <taxon>Bacillota</taxon>
        <taxon>Clostridia</taxon>
        <taxon>Eubacteriales</taxon>
        <taxon>Evtepia</taxon>
    </lineage>
</organism>
<dbReference type="Pfam" id="PF00004">
    <property type="entry name" value="AAA"/>
    <property type="match status" value="1"/>
</dbReference>
<dbReference type="Proteomes" id="UP000260649">
    <property type="component" value="Unassembled WGS sequence"/>
</dbReference>
<evidence type="ECO:0000256" key="3">
    <source>
        <dbReference type="ARBA" id="ARBA00022840"/>
    </source>
</evidence>
<accession>A0A3E2B667</accession>
<keyword evidence="9" id="KW-0645">Protease</keyword>
<keyword evidence="9" id="KW-0378">Hydrolase</keyword>
<dbReference type="FunFam" id="3.40.50.300:FF:000025">
    <property type="entry name" value="ATP-dependent Clp protease subunit"/>
    <property type="match status" value="1"/>
</dbReference>
<evidence type="ECO:0000256" key="4">
    <source>
        <dbReference type="ARBA" id="ARBA00023186"/>
    </source>
</evidence>
<dbReference type="OrthoDB" id="9803641at2"/>
<dbReference type="SMART" id="SM00382">
    <property type="entry name" value="AAA"/>
    <property type="match status" value="2"/>
</dbReference>
<evidence type="ECO:0000259" key="8">
    <source>
        <dbReference type="PROSITE" id="PS51903"/>
    </source>
</evidence>
<dbReference type="AlphaFoldDB" id="A0A3E2B667"/>
<evidence type="ECO:0000313" key="10">
    <source>
        <dbReference type="Proteomes" id="UP000260649"/>
    </source>
</evidence>
<evidence type="ECO:0000256" key="1">
    <source>
        <dbReference type="ARBA" id="ARBA00022737"/>
    </source>
</evidence>
<reference evidence="9 10" key="1">
    <citation type="submission" date="2018-07" db="EMBL/GenBank/DDBJ databases">
        <title>GABA Modulating Bacteria of the Human Gut Microbiota.</title>
        <authorList>
            <person name="Strandwitz P."/>
            <person name="Kim K.H."/>
            <person name="Terekhova D."/>
            <person name="Liu J.K."/>
            <person name="Sharma A."/>
            <person name="Levering J."/>
            <person name="Mcdonald D."/>
            <person name="Dietrich D."/>
            <person name="Ramadhar T.R."/>
            <person name="Lekbua A."/>
            <person name="Mroue N."/>
            <person name="Liston C."/>
            <person name="Stewart E.J."/>
            <person name="Dubin M.J."/>
            <person name="Zengler K."/>
            <person name="Knight R."/>
            <person name="Gilbert J.A."/>
            <person name="Clardy J."/>
            <person name="Lewis K."/>
        </authorList>
    </citation>
    <scope>NUCLEOTIDE SEQUENCE [LARGE SCALE GENOMIC DNA]</scope>
    <source>
        <strain evidence="9 10">KLE1738</strain>
    </source>
</reference>
<comment type="similarity">
    <text evidence="6">Belongs to the ClpA/ClpB family.</text>
</comment>
<feature type="domain" description="Clp R" evidence="8">
    <location>
        <begin position="1"/>
        <end position="145"/>
    </location>
</feature>
<dbReference type="PANTHER" id="PTHR11638">
    <property type="entry name" value="ATP-DEPENDENT CLP PROTEASE"/>
    <property type="match status" value="1"/>
</dbReference>
<dbReference type="SUPFAM" id="SSF81923">
    <property type="entry name" value="Double Clp-N motif"/>
    <property type="match status" value="1"/>
</dbReference>
<dbReference type="Gene3D" id="3.40.50.300">
    <property type="entry name" value="P-loop containing nucleotide triphosphate hydrolases"/>
    <property type="match status" value="2"/>
</dbReference>
<dbReference type="EMBL" id="QQRQ01000002">
    <property type="protein sequence ID" value="RFT07494.1"/>
    <property type="molecule type" value="Genomic_DNA"/>
</dbReference>
<dbReference type="InterPro" id="IPR050130">
    <property type="entry name" value="ClpA_ClpB"/>
</dbReference>
<dbReference type="Pfam" id="PF02861">
    <property type="entry name" value="Clp_N"/>
    <property type="match status" value="1"/>
</dbReference>
<dbReference type="InterPro" id="IPR036628">
    <property type="entry name" value="Clp_N_dom_sf"/>
</dbReference>
<keyword evidence="10" id="KW-1185">Reference proteome</keyword>
<dbReference type="PROSITE" id="PS50151">
    <property type="entry name" value="UVR"/>
    <property type="match status" value="1"/>
</dbReference>
<dbReference type="Gene3D" id="4.10.860.10">
    <property type="entry name" value="UVR domain"/>
    <property type="match status" value="1"/>
</dbReference>
<dbReference type="Gene3D" id="1.10.1780.10">
    <property type="entry name" value="Clp, N-terminal domain"/>
    <property type="match status" value="1"/>
</dbReference>
<dbReference type="InterPro" id="IPR018368">
    <property type="entry name" value="ClpA/B_CS1"/>
</dbReference>
<dbReference type="GO" id="GO:0005524">
    <property type="term" value="F:ATP binding"/>
    <property type="evidence" value="ECO:0007669"/>
    <property type="project" value="UniProtKB-KW"/>
</dbReference>
<protein>
    <submittedName>
        <fullName evidence="9">ATP-dependent Clp protease ATP-binding subunit</fullName>
    </submittedName>
</protein>
<name>A0A3E2B667_9FIRM</name>
<dbReference type="InterPro" id="IPR003959">
    <property type="entry name" value="ATPase_AAA_core"/>
</dbReference>
<evidence type="ECO:0000313" key="9">
    <source>
        <dbReference type="EMBL" id="RFT07494.1"/>
    </source>
</evidence>
<dbReference type="SMART" id="SM01086">
    <property type="entry name" value="ClpB_D2-small"/>
    <property type="match status" value="1"/>
</dbReference>
<proteinExistence type="inferred from homology"/>
<dbReference type="InterPro" id="IPR001270">
    <property type="entry name" value="ClpA/B"/>
</dbReference>
<dbReference type="InterPro" id="IPR041546">
    <property type="entry name" value="ClpA/ClpB_AAA_lid"/>
</dbReference>
<dbReference type="CDD" id="cd19499">
    <property type="entry name" value="RecA-like_ClpB_Hsp104-like"/>
    <property type="match status" value="1"/>
</dbReference>
<evidence type="ECO:0000256" key="2">
    <source>
        <dbReference type="ARBA" id="ARBA00022741"/>
    </source>
</evidence>
<keyword evidence="3 6" id="KW-0067">ATP-binding</keyword>
<keyword evidence="4 6" id="KW-0143">Chaperone</keyword>
<dbReference type="InterPro" id="IPR027417">
    <property type="entry name" value="P-loop_NTPase"/>
</dbReference>
<dbReference type="GO" id="GO:0016887">
    <property type="term" value="F:ATP hydrolysis activity"/>
    <property type="evidence" value="ECO:0007669"/>
    <property type="project" value="InterPro"/>
</dbReference>
<dbReference type="GO" id="GO:0006508">
    <property type="term" value="P:proteolysis"/>
    <property type="evidence" value="ECO:0007669"/>
    <property type="project" value="UniProtKB-KW"/>
</dbReference>
<dbReference type="InterPro" id="IPR004176">
    <property type="entry name" value="Clp_R_N"/>
</dbReference>
<dbReference type="PRINTS" id="PR00300">
    <property type="entry name" value="CLPPROTEASEA"/>
</dbReference>
<dbReference type="Pfam" id="PF10431">
    <property type="entry name" value="ClpB_D2-small"/>
    <property type="match status" value="1"/>
</dbReference>
<evidence type="ECO:0000256" key="5">
    <source>
        <dbReference type="PROSITE-ProRule" id="PRU01251"/>
    </source>
</evidence>
<dbReference type="RefSeq" id="WP_117141646.1">
    <property type="nucleotide sequence ID" value="NZ_CAKXRM010000009.1"/>
</dbReference>
<dbReference type="PROSITE" id="PS00870">
    <property type="entry name" value="CLPAB_1"/>
    <property type="match status" value="1"/>
</dbReference>
<evidence type="ECO:0000256" key="6">
    <source>
        <dbReference type="RuleBase" id="RU004432"/>
    </source>
</evidence>
<dbReference type="GO" id="GO:0008233">
    <property type="term" value="F:peptidase activity"/>
    <property type="evidence" value="ECO:0007669"/>
    <property type="project" value="UniProtKB-KW"/>
</dbReference>
<dbReference type="CDD" id="cd00009">
    <property type="entry name" value="AAA"/>
    <property type="match status" value="1"/>
</dbReference>
<dbReference type="Pfam" id="PF17871">
    <property type="entry name" value="AAA_lid_9"/>
    <property type="match status" value="1"/>
</dbReference>
<feature type="domain" description="UVR" evidence="7">
    <location>
        <begin position="424"/>
        <end position="459"/>
    </location>
</feature>
<evidence type="ECO:0000259" key="7">
    <source>
        <dbReference type="PROSITE" id="PS50151"/>
    </source>
</evidence>
<keyword evidence="1 5" id="KW-0677">Repeat</keyword>
<keyword evidence="2 6" id="KW-0547">Nucleotide-binding</keyword>
<dbReference type="PANTHER" id="PTHR11638:SF175">
    <property type="entry name" value="ATP-DEPENDENT CLP PROTEASE, ATP-BINDING SUBUNIT CLPC"/>
    <property type="match status" value="1"/>
</dbReference>
<dbReference type="FunFam" id="3.40.50.300:FF:000010">
    <property type="entry name" value="Chaperone clpB 1, putative"/>
    <property type="match status" value="1"/>
</dbReference>
<dbReference type="SUPFAM" id="SSF52540">
    <property type="entry name" value="P-loop containing nucleoside triphosphate hydrolases"/>
    <property type="match status" value="2"/>
</dbReference>
<dbReference type="PROSITE" id="PS51903">
    <property type="entry name" value="CLP_R"/>
    <property type="match status" value="1"/>
</dbReference>
<dbReference type="GeneID" id="97996527"/>
<dbReference type="Pfam" id="PF07724">
    <property type="entry name" value="AAA_2"/>
    <property type="match status" value="1"/>
</dbReference>
<dbReference type="PROSITE" id="PS00871">
    <property type="entry name" value="CLPAB_2"/>
    <property type="match status" value="1"/>
</dbReference>
<dbReference type="InterPro" id="IPR028299">
    <property type="entry name" value="ClpA/B_CS2"/>
</dbReference>
<dbReference type="Gene3D" id="1.10.8.60">
    <property type="match status" value="2"/>
</dbReference>
<sequence length="810" mass="88656">MKTVTFTAHAQGSLGAAGALSQRLGHDYVGSEHLLLGLLQESRSTAARILSAQGLTRRNLQNLLVTALGTGTPLACRRPLTPRLERIVEAAVAEAQRLSHDQVGSRHLLLGLLRQGTGGGIKLLVQAGLHPNQLYRQTALSLGGSGSYYPRARGEADYAPPASSPATRLLDQHARDMVQTAGRGGYDPVTGREEEIRRVIQILIRRGKNNPVLLGEPGVGKTAVAEGLAQKMALGQVPDALRQKRLLALDLPSVIAGTKYRGEFEERMKNILGEVARAGNVILFLDELHTIIGAGSAEGAIDAANIIKPALARGGIQLIGATTTEEYRRFIEKDAALERRFQPVRVEEPSQETTLEILHTLTPRYCHHHGLTFEPAALEAAVSLSVRYLPDRRLPDKAIDLLDEAASQARLQALEPPAELKALERRVQSAARERDDAIAGQDYEKAAQYRDAESDFRRELELERFRWQAGQKDPVVTAQDVAQTVSQWTGIPLTCLTKSEKQRLLDLENDLRRRVTGQEEAVAAVARAIRRGRAGLKEPDRPVGAFLFLGPTGVGKTELCKALAQVLFGTEEALLRFDMTEFSEKHTMSRLTGSPPGYVGHEDGGQLTESVRRHPYSVLLFDELEKAHPDVWSLLLQIMEDGVLTDAHGKRADFRNTVIVMTSNVGGERLSAGTPLGFSTGEASDAAETAALQRELRQVFRPEFLNRLDEIVRFRPLGAGEMDTIARKLLSGFAQRLAATGVDFLPSDQAIRLLAQKGLDPRYGARPLRRLIRNQVENPAAELLLREDIAPGETLYLEEKGGQLVLSPLS</sequence>